<organism evidence="2 3">
    <name type="scientific">Cutaneotrichosporon spelunceum</name>
    <dbReference type="NCBI Taxonomy" id="1672016"/>
    <lineage>
        <taxon>Eukaryota</taxon>
        <taxon>Fungi</taxon>
        <taxon>Dikarya</taxon>
        <taxon>Basidiomycota</taxon>
        <taxon>Agaricomycotina</taxon>
        <taxon>Tremellomycetes</taxon>
        <taxon>Trichosporonales</taxon>
        <taxon>Trichosporonaceae</taxon>
        <taxon>Cutaneotrichosporon</taxon>
    </lineage>
</organism>
<gene>
    <name evidence="2" type="ORF">CspeluHIS016_0209550</name>
</gene>
<feature type="region of interest" description="Disordered" evidence="1">
    <location>
        <begin position="659"/>
        <end position="712"/>
    </location>
</feature>
<comment type="caution">
    <text evidence="2">The sequence shown here is derived from an EMBL/GenBank/DDBJ whole genome shotgun (WGS) entry which is preliminary data.</text>
</comment>
<dbReference type="AlphaFoldDB" id="A0AAD3YBL1"/>
<dbReference type="EMBL" id="BTCM01000002">
    <property type="protein sequence ID" value="GMK55899.1"/>
    <property type="molecule type" value="Genomic_DNA"/>
</dbReference>
<reference evidence="2" key="2">
    <citation type="submission" date="2023-06" db="EMBL/GenBank/DDBJ databases">
        <authorList>
            <person name="Kobayashi Y."/>
            <person name="Kayamori A."/>
            <person name="Aoki K."/>
            <person name="Shiwa Y."/>
            <person name="Fujita N."/>
            <person name="Sugita T."/>
            <person name="Iwasaki W."/>
            <person name="Tanaka N."/>
            <person name="Takashima M."/>
        </authorList>
    </citation>
    <scope>NUCLEOTIDE SEQUENCE</scope>
    <source>
        <strain evidence="2">HIS016</strain>
    </source>
</reference>
<feature type="region of interest" description="Disordered" evidence="1">
    <location>
        <begin position="621"/>
        <end position="645"/>
    </location>
</feature>
<dbReference type="Proteomes" id="UP001222932">
    <property type="component" value="Unassembled WGS sequence"/>
</dbReference>
<feature type="region of interest" description="Disordered" evidence="1">
    <location>
        <begin position="1"/>
        <end position="225"/>
    </location>
</feature>
<feature type="compositionally biased region" description="Low complexity" evidence="1">
    <location>
        <begin position="529"/>
        <end position="545"/>
    </location>
</feature>
<feature type="compositionally biased region" description="Basic and acidic residues" evidence="1">
    <location>
        <begin position="549"/>
        <end position="562"/>
    </location>
</feature>
<keyword evidence="3" id="KW-1185">Reference proteome</keyword>
<accession>A0AAD3YBL1</accession>
<sequence>MLKYRAQAAVKAFSKKSEQPQLDEKAGMPVPVPAPTLAAEIPPPETGAKAESADTDDKPKFTIRALFTPKKKTAEAPASGGAVKSSDPFAAQTQEVNLGETLNDRAAVEATVESKPDVAPAEPATEEGEKKGLSRLFSLKRKRAVDSAIPSTAESEPKAEAEASAPATGEATSTEGAETSEALASEAPTETESKRASWKRLRLSHTTSDGPKDETETKLARTQSPIIETTADALGAVNAQPVEDKKEKKFWAFGRKDEVAEPETLSSDEAAADTPVVVEATKTKVDPAAAKSTVWKRFMSISKLPEPEPKKEDNAENVTETASPAPATATDVTTDTDAPAEVPIILETPAAEKKGFVVAFGRKASKTEAADEPAEGTAEDEGPSPTPAAQSETPEKRSSIYHLFSGRRKPTTEVAKPGPAADEATEVEDGKVEELKDRSIAPAVQTSEAGARGLYRVFLAPRKSLKAEPSVPSVQAEPIAAEATEAVKEECNCPNPKAEATAESFPTGIFRIFSGRKASVDATAENPKAEAGAPLTAEPATEPATDVLNEERTETQKEETPKVWKRLLSARKKPTASPIVDTPAPDVEPALVAETTPAPADEAKEEKISFVNRLRSFVPSKEKEAAVENPAMETTDEPVEKVEKPGVIARVTSALSLTRVKATAPPETPSTAGDATSAGAAAKPAEETVAVAAEPAAPVTTEASAPADAPKA</sequence>
<proteinExistence type="predicted"/>
<evidence type="ECO:0000313" key="3">
    <source>
        <dbReference type="Proteomes" id="UP001222932"/>
    </source>
</evidence>
<feature type="region of interest" description="Disordered" evidence="1">
    <location>
        <begin position="520"/>
        <end position="563"/>
    </location>
</feature>
<feature type="compositionally biased region" description="Basic and acidic residues" evidence="1">
    <location>
        <begin position="51"/>
        <end position="60"/>
    </location>
</feature>
<feature type="compositionally biased region" description="Acidic residues" evidence="1">
    <location>
        <begin position="370"/>
        <end position="382"/>
    </location>
</feature>
<feature type="compositionally biased region" description="Basic and acidic residues" evidence="1">
    <location>
        <begin position="305"/>
        <end position="314"/>
    </location>
</feature>
<feature type="region of interest" description="Disordered" evidence="1">
    <location>
        <begin position="302"/>
        <end position="346"/>
    </location>
</feature>
<feature type="compositionally biased region" description="Low complexity" evidence="1">
    <location>
        <begin position="162"/>
        <end position="190"/>
    </location>
</feature>
<feature type="compositionally biased region" description="Basic and acidic residues" evidence="1">
    <location>
        <begin position="15"/>
        <end position="26"/>
    </location>
</feature>
<feature type="compositionally biased region" description="Low complexity" evidence="1">
    <location>
        <begin position="318"/>
        <end position="342"/>
    </location>
</feature>
<feature type="compositionally biased region" description="Basic and acidic residues" evidence="1">
    <location>
        <begin position="102"/>
        <end position="116"/>
    </location>
</feature>
<reference evidence="2" key="1">
    <citation type="journal article" date="2023" name="BMC Genomics">
        <title>Chromosome-level genome assemblies of Cutaneotrichosporon spp. (Trichosporonales, Basidiomycota) reveal imbalanced evolution between nucleotide sequences and chromosome synteny.</title>
        <authorList>
            <person name="Kobayashi Y."/>
            <person name="Kayamori A."/>
            <person name="Aoki K."/>
            <person name="Shiwa Y."/>
            <person name="Matsutani M."/>
            <person name="Fujita N."/>
            <person name="Sugita T."/>
            <person name="Iwasaki W."/>
            <person name="Tanaka N."/>
            <person name="Takashima M."/>
        </authorList>
    </citation>
    <scope>NUCLEOTIDE SEQUENCE</scope>
    <source>
        <strain evidence="2">HIS016</strain>
    </source>
</reference>
<feature type="compositionally biased region" description="Basic and acidic residues" evidence="1">
    <location>
        <begin position="210"/>
        <end position="219"/>
    </location>
</feature>
<feature type="region of interest" description="Disordered" evidence="1">
    <location>
        <begin position="365"/>
        <end position="439"/>
    </location>
</feature>
<evidence type="ECO:0000313" key="2">
    <source>
        <dbReference type="EMBL" id="GMK55899.1"/>
    </source>
</evidence>
<name>A0AAD3YBL1_9TREE</name>
<protein>
    <submittedName>
        <fullName evidence="2">Uncharacterized protein</fullName>
    </submittedName>
</protein>
<feature type="compositionally biased region" description="Low complexity" evidence="1">
    <location>
        <begin position="669"/>
        <end position="712"/>
    </location>
</feature>
<evidence type="ECO:0000256" key="1">
    <source>
        <dbReference type="SAM" id="MobiDB-lite"/>
    </source>
</evidence>
<feature type="compositionally biased region" description="Basic and acidic residues" evidence="1">
    <location>
        <begin position="428"/>
        <end position="439"/>
    </location>
</feature>